<dbReference type="CDD" id="cd06257">
    <property type="entry name" value="DnaJ"/>
    <property type="match status" value="1"/>
</dbReference>
<evidence type="ECO:0000313" key="2">
    <source>
        <dbReference type="EMBL" id="TDH69799.1"/>
    </source>
</evidence>
<dbReference type="EMBL" id="SHOA02000007">
    <property type="protein sequence ID" value="TDH69799.1"/>
    <property type="molecule type" value="Genomic_DNA"/>
</dbReference>
<dbReference type="SUPFAM" id="SSF46565">
    <property type="entry name" value="Chaperone J-domain"/>
    <property type="match status" value="1"/>
</dbReference>
<keyword evidence="3" id="KW-1185">Reference proteome</keyword>
<sequence length="110" mass="12856">MVASESPSPEEEVAYWRQLERDYYALLGVPRDASSTEIRNRFLSLSREFHPDRRRQDNSAIVAAANAQYAVLDRAYKVLFDPVKRNIYDQYGEKVSCILSRRSFIESFQM</sequence>
<dbReference type="GeneID" id="94345058"/>
<dbReference type="Proteomes" id="UP000294530">
    <property type="component" value="Unassembled WGS sequence"/>
</dbReference>
<dbReference type="Pfam" id="PF00226">
    <property type="entry name" value="DnaJ"/>
    <property type="match status" value="1"/>
</dbReference>
<dbReference type="PANTHER" id="PTHR44157">
    <property type="entry name" value="DNAJ HOMOLOG SUBFAMILY C MEMBER 11"/>
    <property type="match status" value="1"/>
</dbReference>
<name>A0A976FNK5_BRELC</name>
<gene>
    <name evidence="2" type="ORF">CCR75_001283</name>
</gene>
<dbReference type="PRINTS" id="PR00625">
    <property type="entry name" value="JDOMAIN"/>
</dbReference>
<dbReference type="KEGG" id="blac:94345058"/>
<dbReference type="OrthoDB" id="18010at2759"/>
<dbReference type="PROSITE" id="PS50076">
    <property type="entry name" value="DNAJ_2"/>
    <property type="match status" value="1"/>
</dbReference>
<proteinExistence type="predicted"/>
<dbReference type="GO" id="GO:0005739">
    <property type="term" value="C:mitochondrion"/>
    <property type="evidence" value="ECO:0007669"/>
    <property type="project" value="GOC"/>
</dbReference>
<dbReference type="RefSeq" id="XP_067819298.1">
    <property type="nucleotide sequence ID" value="XM_067959387.1"/>
</dbReference>
<dbReference type="GO" id="GO:0042407">
    <property type="term" value="P:cristae formation"/>
    <property type="evidence" value="ECO:0007669"/>
    <property type="project" value="TreeGrafter"/>
</dbReference>
<accession>A0A976FNK5</accession>
<feature type="domain" description="J" evidence="1">
    <location>
        <begin position="22"/>
        <end position="92"/>
    </location>
</feature>
<evidence type="ECO:0000259" key="1">
    <source>
        <dbReference type="PROSITE" id="PS50076"/>
    </source>
</evidence>
<dbReference type="Gene3D" id="1.10.287.110">
    <property type="entry name" value="DnaJ domain"/>
    <property type="match status" value="1"/>
</dbReference>
<dbReference type="PANTHER" id="PTHR44157:SF1">
    <property type="entry name" value="DNAJ HOMOLOG SUBFAMILY C MEMBER 11"/>
    <property type="match status" value="1"/>
</dbReference>
<dbReference type="InterPro" id="IPR036869">
    <property type="entry name" value="J_dom_sf"/>
</dbReference>
<dbReference type="AlphaFoldDB" id="A0A976FNK5"/>
<evidence type="ECO:0000313" key="3">
    <source>
        <dbReference type="Proteomes" id="UP000294530"/>
    </source>
</evidence>
<protein>
    <recommendedName>
        <fullName evidence="1">J domain-containing protein</fullName>
    </recommendedName>
</protein>
<organism evidence="2 3">
    <name type="scientific">Bremia lactucae</name>
    <name type="common">Lettuce downy mildew</name>
    <dbReference type="NCBI Taxonomy" id="4779"/>
    <lineage>
        <taxon>Eukaryota</taxon>
        <taxon>Sar</taxon>
        <taxon>Stramenopiles</taxon>
        <taxon>Oomycota</taxon>
        <taxon>Peronosporomycetes</taxon>
        <taxon>Peronosporales</taxon>
        <taxon>Peronosporaceae</taxon>
        <taxon>Bremia</taxon>
    </lineage>
</organism>
<reference evidence="2 3" key="1">
    <citation type="journal article" date="2021" name="Genome Biol.">
        <title>AFLAP: assembly-free linkage analysis pipeline using k-mers from genome sequencing data.</title>
        <authorList>
            <person name="Fletcher K."/>
            <person name="Zhang L."/>
            <person name="Gil J."/>
            <person name="Han R."/>
            <person name="Cavanaugh K."/>
            <person name="Michelmore R."/>
        </authorList>
    </citation>
    <scope>NUCLEOTIDE SEQUENCE [LARGE SCALE GENOMIC DNA]</scope>
    <source>
        <strain evidence="2 3">SF5</strain>
    </source>
</reference>
<comment type="caution">
    <text evidence="2">The sequence shown here is derived from an EMBL/GenBank/DDBJ whole genome shotgun (WGS) entry which is preliminary data.</text>
</comment>
<dbReference type="SMART" id="SM00271">
    <property type="entry name" value="DnaJ"/>
    <property type="match status" value="1"/>
</dbReference>
<dbReference type="InterPro" id="IPR001623">
    <property type="entry name" value="DnaJ_domain"/>
</dbReference>
<dbReference type="InterPro" id="IPR052243">
    <property type="entry name" value="Mito_inner_membrane_organizer"/>
</dbReference>